<comment type="caution">
    <text evidence="3">The sequence shown here is derived from an EMBL/GenBank/DDBJ whole genome shotgun (WGS) entry which is preliminary data.</text>
</comment>
<keyword evidence="4" id="KW-1185">Reference proteome</keyword>
<comment type="similarity">
    <text evidence="1">Belongs to the SNF7 family.</text>
</comment>
<evidence type="ECO:0000256" key="1">
    <source>
        <dbReference type="ARBA" id="ARBA00006190"/>
    </source>
</evidence>
<accession>A0A6L2Q975</accession>
<dbReference type="InterPro" id="IPR005024">
    <property type="entry name" value="Snf7_fam"/>
</dbReference>
<proteinExistence type="inferred from homology"/>
<dbReference type="PANTHER" id="PTHR10476">
    <property type="entry name" value="CHARGED MULTIVESICULAR BODY PROTEIN"/>
    <property type="match status" value="1"/>
</dbReference>
<reference evidence="4" key="1">
    <citation type="submission" date="2020-01" db="EMBL/GenBank/DDBJ databases">
        <title>Draft genome sequence of the Termite Coptotermes fromosanus.</title>
        <authorList>
            <person name="Itakura S."/>
            <person name="Yosikawa Y."/>
            <person name="Umezawa K."/>
        </authorList>
    </citation>
    <scope>NUCLEOTIDE SEQUENCE [LARGE SCALE GENOMIC DNA]</scope>
</reference>
<evidence type="ECO:0000313" key="3">
    <source>
        <dbReference type="EMBL" id="GFG40550.1"/>
    </source>
</evidence>
<organism evidence="3 4">
    <name type="scientific">Coptotermes formosanus</name>
    <name type="common">Formosan subterranean termite</name>
    <dbReference type="NCBI Taxonomy" id="36987"/>
    <lineage>
        <taxon>Eukaryota</taxon>
        <taxon>Metazoa</taxon>
        <taxon>Ecdysozoa</taxon>
        <taxon>Arthropoda</taxon>
        <taxon>Hexapoda</taxon>
        <taxon>Insecta</taxon>
        <taxon>Pterygota</taxon>
        <taxon>Neoptera</taxon>
        <taxon>Polyneoptera</taxon>
        <taxon>Dictyoptera</taxon>
        <taxon>Blattodea</taxon>
        <taxon>Blattoidea</taxon>
        <taxon>Termitoidae</taxon>
        <taxon>Rhinotermitidae</taxon>
        <taxon>Coptotermes</taxon>
    </lineage>
</organism>
<dbReference type="EMBL" id="BLKM01002298">
    <property type="protein sequence ID" value="GFG40550.1"/>
    <property type="molecule type" value="Genomic_DNA"/>
</dbReference>
<sequence length="518" mass="58429">MFKKEIQQLLSSNVSSRKFQEVLKKFSDLKSESAPLVLAKIIVKVVSDDIKDQLNYGQNHSAPPLTPTQQFLVTLVFMLQSQHEQYKALLETILLGIEYQLFRLGHVPNVARACSLARFYAALCLVHRDKLRIQAFCYDAMYSLNYKAFPLLFTVYTTYPDALPHADVGKDILLVRTMSCLILTQSLGKNQFEYRIKDLKGLLQTRYGYSLGVPTTEQLLCLLLDRLRNSDSHMEGLQASLILLAKRMGWDTTYRQLLCHKLIPLVDEWKAGAVSDRTIVEVIIIMGYITRCFPTEEAKVQVQAVLHFLGAILLEQNEQQRGTERVLRKVGRDIERDRRGLEKEEKKLELEIKKLAKEGNHEGCKILAKQLIQLRKQKTRTYAAGSKVQSIGVSNKTMGANIKLANAMSTTAKTMTDTNKIMKPEQVAADMRAFSQASTKMDMTDEMINETLDDLLTESGDEEEGDKVVQQVLDEIGIEISGKMAAAPTAYRGKLGESSKSQLPTDEEIEAQLAKLKT</sequence>
<dbReference type="Pfam" id="PF03357">
    <property type="entry name" value="Snf7"/>
    <property type="match status" value="1"/>
</dbReference>
<dbReference type="AlphaFoldDB" id="A0A6L2Q975"/>
<feature type="coiled-coil region" evidence="2">
    <location>
        <begin position="331"/>
        <end position="358"/>
    </location>
</feature>
<dbReference type="InParanoid" id="A0A6L2Q975"/>
<evidence type="ECO:0000313" key="4">
    <source>
        <dbReference type="Proteomes" id="UP000502823"/>
    </source>
</evidence>
<dbReference type="Proteomes" id="UP000502823">
    <property type="component" value="Unassembled WGS sequence"/>
</dbReference>
<gene>
    <name evidence="3" type="ORF">Cfor_04472</name>
</gene>
<dbReference type="GO" id="GO:0007034">
    <property type="term" value="P:vacuolar transport"/>
    <property type="evidence" value="ECO:0007669"/>
    <property type="project" value="InterPro"/>
</dbReference>
<name>A0A6L2Q975_COPFO</name>
<dbReference type="Gene3D" id="6.10.140.1230">
    <property type="match status" value="1"/>
</dbReference>
<protein>
    <submittedName>
        <fullName evidence="3">Uncharacterized protein</fullName>
    </submittedName>
</protein>
<keyword evidence="2" id="KW-0175">Coiled coil</keyword>
<dbReference type="OrthoDB" id="5594417at2759"/>
<evidence type="ECO:0000256" key="2">
    <source>
        <dbReference type="SAM" id="Coils"/>
    </source>
</evidence>